<accession>A0A0A7LER5</accession>
<dbReference type="EC" id="2.7.7.6" evidence="1"/>
<keyword evidence="1" id="KW-0963">Cytoplasm</keyword>
<keyword evidence="1" id="KW-0804">Transcription</keyword>
<keyword evidence="1" id="KW-0548">Nucleotidyltransferase</keyword>
<dbReference type="HOGENOM" id="CLU_165892_0_0_2"/>
<dbReference type="InterPro" id="IPR010997">
    <property type="entry name" value="HRDC-like_sf"/>
</dbReference>
<dbReference type="GO" id="GO:0003899">
    <property type="term" value="F:DNA-directed RNA polymerase activity"/>
    <property type="evidence" value="ECO:0007669"/>
    <property type="project" value="UniProtKB-UniRule"/>
</dbReference>
<dbReference type="GO" id="GO:0006352">
    <property type="term" value="P:DNA-templated transcription initiation"/>
    <property type="evidence" value="ECO:0007669"/>
    <property type="project" value="InterPro"/>
</dbReference>
<evidence type="ECO:0000256" key="1">
    <source>
        <dbReference type="HAMAP-Rule" id="MF_00864"/>
    </source>
</evidence>
<dbReference type="KEGG" id="mear:Mpt1_c01070"/>
<dbReference type="HAMAP" id="MF_00864">
    <property type="entry name" value="RNApol_arch_Rpo4"/>
    <property type="match status" value="1"/>
</dbReference>
<keyword evidence="1" id="KW-0808">Transferase</keyword>
<dbReference type="PIRSF" id="PIRSF005053">
    <property type="entry name" value="RNA_pol_F_arch"/>
    <property type="match status" value="1"/>
</dbReference>
<dbReference type="PANTHER" id="PTHR39646">
    <property type="entry name" value="RNA POLYMERASE RPB4"/>
    <property type="match status" value="1"/>
</dbReference>
<dbReference type="OrthoDB" id="25158at2157"/>
<keyword evidence="1" id="KW-0240">DNA-directed RNA polymerase</keyword>
<comment type="subcellular location">
    <subcellularLocation>
        <location evidence="1">Cytoplasm</location>
    </subcellularLocation>
</comment>
<comment type="subunit">
    <text evidence="1">Part of the RNA polymerase complex. Forms a stalk with Rpo7 that extends from the main structure.</text>
</comment>
<dbReference type="EMBL" id="CP010070">
    <property type="protein sequence ID" value="AIZ56011.1"/>
    <property type="molecule type" value="Genomic_DNA"/>
</dbReference>
<dbReference type="InterPro" id="IPR010924">
    <property type="entry name" value="Rpo4"/>
</dbReference>
<dbReference type="GO" id="GO:0000428">
    <property type="term" value="C:DNA-directed RNA polymerase complex"/>
    <property type="evidence" value="ECO:0007669"/>
    <property type="project" value="UniProtKB-KW"/>
</dbReference>
<dbReference type="Gene3D" id="1.10.150.80">
    <property type="entry name" value="HRDC domain"/>
    <property type="match status" value="1"/>
</dbReference>
<reference evidence="2 3" key="1">
    <citation type="journal article" date="2014" name="Appl. Environ. Microbiol.">
        <title>Comparative Genome Analysis of 'Candidatus Methanoplasma termitum' Indicates a New Mode of Energy Metabolism in the Seventh Order of Methanogens.</title>
        <authorList>
            <person name="Lang K."/>
            <person name="Schuldes J."/>
            <person name="Klingl A."/>
            <person name="Poehlein A."/>
            <person name="Daniel R."/>
            <person name="Brune A."/>
        </authorList>
    </citation>
    <scope>NUCLEOTIDE SEQUENCE [LARGE SCALE GENOMIC DNA]</scope>
    <source>
        <strain evidence="3">Mpt1</strain>
    </source>
</reference>
<dbReference type="Gene3D" id="6.10.140.10">
    <property type="match status" value="1"/>
</dbReference>
<dbReference type="GO" id="GO:0000166">
    <property type="term" value="F:nucleotide binding"/>
    <property type="evidence" value="ECO:0007669"/>
    <property type="project" value="InterPro"/>
</dbReference>
<comment type="function">
    <text evidence="1">DNA-dependent RNA polymerase (RNAP) catalyzes the transcription of DNA into RNA using the four ribonucleoside triphosphates as substrates. This subunit is less well bound than the others.</text>
</comment>
<evidence type="ECO:0000313" key="3">
    <source>
        <dbReference type="Proteomes" id="UP000030787"/>
    </source>
</evidence>
<dbReference type="AlphaFoldDB" id="A0A0A7LER5"/>
<name>A0A0A7LER5_9ARCH</name>
<dbReference type="SUPFAM" id="SSF47819">
    <property type="entry name" value="HRDC-like"/>
    <property type="match status" value="1"/>
</dbReference>
<protein>
    <recommendedName>
        <fullName evidence="1">DNA-directed RNA polymerase subunit Rpo4</fullName>
        <ecNumber evidence="1">2.7.7.6</ecNumber>
    </recommendedName>
    <alternativeName>
        <fullName evidence="1">DNA-directed RNA polymerase subunit F</fullName>
    </alternativeName>
</protein>
<comment type="catalytic activity">
    <reaction evidence="1">
        <text>RNA(n) + a ribonucleoside 5'-triphosphate = RNA(n+1) + diphosphate</text>
        <dbReference type="Rhea" id="RHEA:21248"/>
        <dbReference type="Rhea" id="RHEA-COMP:14527"/>
        <dbReference type="Rhea" id="RHEA-COMP:17342"/>
        <dbReference type="ChEBI" id="CHEBI:33019"/>
        <dbReference type="ChEBI" id="CHEBI:61557"/>
        <dbReference type="ChEBI" id="CHEBI:140395"/>
        <dbReference type="EC" id="2.7.7.6"/>
    </reaction>
</comment>
<dbReference type="GeneID" id="24817782"/>
<dbReference type="STRING" id="1577791.Mpt1_c01070"/>
<proteinExistence type="inferred from homology"/>
<dbReference type="InterPro" id="IPR005574">
    <property type="entry name" value="Rpb4/RPC9"/>
</dbReference>
<organism evidence="2 3">
    <name type="scientific">Candidatus Methanoplasma termitum</name>
    <dbReference type="NCBI Taxonomy" id="1577791"/>
    <lineage>
        <taxon>Archaea</taxon>
        <taxon>Methanobacteriati</taxon>
        <taxon>Thermoplasmatota</taxon>
        <taxon>Thermoplasmata</taxon>
        <taxon>Methanomassiliicoccales</taxon>
        <taxon>Methanomassiliicoccaceae</taxon>
        <taxon>Candidatus Methanoplasma</taxon>
    </lineage>
</organism>
<keyword evidence="3" id="KW-1185">Reference proteome</keyword>
<dbReference type="RefSeq" id="WP_048111286.1">
    <property type="nucleotide sequence ID" value="NZ_CP010070.1"/>
</dbReference>
<comment type="similarity">
    <text evidence="1">Belongs to the eukaryotic RPB4 RNA polymerase subunit family.</text>
</comment>
<dbReference type="InterPro" id="IPR044876">
    <property type="entry name" value="HRDC_dom_sf"/>
</dbReference>
<evidence type="ECO:0000313" key="2">
    <source>
        <dbReference type="EMBL" id="AIZ56011.1"/>
    </source>
</evidence>
<dbReference type="Proteomes" id="UP000030787">
    <property type="component" value="Chromosome"/>
</dbReference>
<dbReference type="Pfam" id="PF03874">
    <property type="entry name" value="RNA_pol_Rpb4"/>
    <property type="match status" value="1"/>
</dbReference>
<dbReference type="PANTHER" id="PTHR39646:SF1">
    <property type="entry name" value="DNA-DIRECTED RNA POLYMERASE SUBUNIT RPO4"/>
    <property type="match status" value="1"/>
</dbReference>
<dbReference type="GO" id="GO:0005737">
    <property type="term" value="C:cytoplasm"/>
    <property type="evidence" value="ECO:0007669"/>
    <property type="project" value="UniProtKB-SubCell"/>
</dbReference>
<gene>
    <name evidence="1" type="primary">rpo4</name>
    <name evidence="1" type="synonym">rpoF</name>
    <name evidence="2" type="ORF">Mpt1_c01070</name>
</gene>
<sequence length="105" mass="12092">MSEQYITLAEVRDLLTEEHEKRELLTSQKAAMEHARTICELSAENAKKIIEEVRTINGVTEYTAVKVADILPQYPEDVRAIFSKERITLDQKTIDRIIEVVGKYL</sequence>